<proteinExistence type="predicted"/>
<keyword evidence="2" id="KW-1185">Reference proteome</keyword>
<dbReference type="NCBIfam" id="NF043076">
    <property type="entry name" value="PHA_gran_PhaM"/>
    <property type="match status" value="1"/>
</dbReference>
<dbReference type="STRING" id="857265.WG78_02280"/>
<gene>
    <name evidence="1" type="ORF">WG78_02280</name>
</gene>
<organism evidence="1 2">
    <name type="scientific">Amantichitinum ursilacus</name>
    <dbReference type="NCBI Taxonomy" id="857265"/>
    <lineage>
        <taxon>Bacteria</taxon>
        <taxon>Pseudomonadati</taxon>
        <taxon>Pseudomonadota</taxon>
        <taxon>Betaproteobacteria</taxon>
        <taxon>Neisseriales</taxon>
        <taxon>Chitinibacteraceae</taxon>
        <taxon>Amantichitinum</taxon>
    </lineage>
</organism>
<evidence type="ECO:0000313" key="2">
    <source>
        <dbReference type="Proteomes" id="UP000037939"/>
    </source>
</evidence>
<dbReference type="RefSeq" id="WP_053936134.1">
    <property type="nucleotide sequence ID" value="NZ_LAQT01000001.1"/>
</dbReference>
<sequence>MSEFNPADPFGFFSQFLNPGAAPTTPNPFLPPLKEEEIEQKLAELQVVEQWMTMQLGMLQMTRKTLEMQKAGLAAMRQGLDPNPSSGGR</sequence>
<comment type="caution">
    <text evidence="1">The sequence shown here is derived from an EMBL/GenBank/DDBJ whole genome shotgun (WGS) entry which is preliminary data.</text>
</comment>
<dbReference type="EMBL" id="LAQT01000001">
    <property type="protein sequence ID" value="KPC55447.1"/>
    <property type="molecule type" value="Genomic_DNA"/>
</dbReference>
<dbReference type="Proteomes" id="UP000037939">
    <property type="component" value="Unassembled WGS sequence"/>
</dbReference>
<evidence type="ECO:0000313" key="1">
    <source>
        <dbReference type="EMBL" id="KPC55447.1"/>
    </source>
</evidence>
<dbReference type="InterPro" id="IPR050026">
    <property type="entry name" value="PHA_gran_PhaM_N"/>
</dbReference>
<accession>A0A0N0XLS4</accession>
<dbReference type="AlphaFoldDB" id="A0A0N0XLS4"/>
<dbReference type="OrthoDB" id="8566581at2"/>
<reference evidence="1 2" key="1">
    <citation type="submission" date="2015-07" db="EMBL/GenBank/DDBJ databases">
        <title>Draft genome sequence of the Amantichitinum ursilacus IGB-41, a new chitin-degrading bacterium.</title>
        <authorList>
            <person name="Kirstahler P."/>
            <person name="Guenther M."/>
            <person name="Grumaz C."/>
            <person name="Rupp S."/>
            <person name="Zibek S."/>
            <person name="Sohn K."/>
        </authorList>
    </citation>
    <scope>NUCLEOTIDE SEQUENCE [LARGE SCALE GENOMIC DNA]</scope>
    <source>
        <strain evidence="1 2">IGB-41</strain>
    </source>
</reference>
<name>A0A0N0XLS4_9NEIS</name>
<protein>
    <submittedName>
        <fullName evidence="1">Uncharacterized protein</fullName>
    </submittedName>
</protein>
<dbReference type="PATRIC" id="fig|857265.3.peg.475"/>